<dbReference type="GO" id="GO:0005634">
    <property type="term" value="C:nucleus"/>
    <property type="evidence" value="ECO:0007669"/>
    <property type="project" value="UniProtKB-SubCell"/>
</dbReference>
<dbReference type="EMBL" id="MCFH01000015">
    <property type="protein sequence ID" value="ORX52613.1"/>
    <property type="molecule type" value="Genomic_DNA"/>
</dbReference>
<name>A0A1Y1VCB6_9FUNG</name>
<dbReference type="AlphaFoldDB" id="A0A1Y1VCB6"/>
<evidence type="ECO:0000313" key="4">
    <source>
        <dbReference type="Proteomes" id="UP000193719"/>
    </source>
</evidence>
<evidence type="ECO:0000313" key="3">
    <source>
        <dbReference type="EMBL" id="ORX52613.1"/>
    </source>
</evidence>
<accession>A0A1Y1VCB6</accession>
<evidence type="ECO:0000256" key="2">
    <source>
        <dbReference type="RuleBase" id="RU369057"/>
    </source>
</evidence>
<comment type="function">
    <text evidence="2">Component of the 26S proteasome, a multiprotein complex involved in the ATP-dependent degradation of ubiquitinated proteins.</text>
</comment>
<proteinExistence type="inferred from homology"/>
<keyword evidence="4" id="KW-1185">Reference proteome</keyword>
<dbReference type="Pfam" id="PF05160">
    <property type="entry name" value="DSS1_SEM1"/>
    <property type="match status" value="1"/>
</dbReference>
<dbReference type="InterPro" id="IPR007834">
    <property type="entry name" value="DSS1_SEM1"/>
</dbReference>
<dbReference type="GO" id="GO:0006406">
    <property type="term" value="P:mRNA export from nucleus"/>
    <property type="evidence" value="ECO:0007669"/>
    <property type="project" value="UniProtKB-UniRule"/>
</dbReference>
<comment type="subcellular location">
    <subcellularLocation>
        <location evidence="2">Nucleus</location>
    </subcellularLocation>
</comment>
<comment type="similarity">
    <text evidence="1 2">Belongs to the DSS1/SEM1 family.</text>
</comment>
<dbReference type="SMART" id="SM01385">
    <property type="entry name" value="DSS1_SEM1"/>
    <property type="match status" value="1"/>
</dbReference>
<dbReference type="GO" id="GO:0008541">
    <property type="term" value="C:proteasome regulatory particle, lid subcomplex"/>
    <property type="evidence" value="ECO:0007669"/>
    <property type="project" value="UniProtKB-UniRule"/>
</dbReference>
<dbReference type="GO" id="GO:0000724">
    <property type="term" value="P:double-strand break repair via homologous recombination"/>
    <property type="evidence" value="ECO:0007669"/>
    <property type="project" value="TreeGrafter"/>
</dbReference>
<comment type="caution">
    <text evidence="3">The sequence shown here is derived from an EMBL/GenBank/DDBJ whole genome shotgun (WGS) entry which is preliminary data.</text>
</comment>
<keyword evidence="2" id="KW-0647">Proteasome</keyword>
<organism evidence="3 4">
    <name type="scientific">Piromyces finnis</name>
    <dbReference type="NCBI Taxonomy" id="1754191"/>
    <lineage>
        <taxon>Eukaryota</taxon>
        <taxon>Fungi</taxon>
        <taxon>Fungi incertae sedis</taxon>
        <taxon>Chytridiomycota</taxon>
        <taxon>Chytridiomycota incertae sedis</taxon>
        <taxon>Neocallimastigomycetes</taxon>
        <taxon>Neocallimastigales</taxon>
        <taxon>Neocallimastigaceae</taxon>
        <taxon>Piromyces</taxon>
    </lineage>
</organism>
<dbReference type="PANTHER" id="PTHR16771">
    <property type="entry name" value="26 PROTEASOME COMPLEX SUBUNIT DSS1"/>
    <property type="match status" value="1"/>
</dbReference>
<dbReference type="OrthoDB" id="2130961at2759"/>
<keyword evidence="2" id="KW-0539">Nucleus</keyword>
<protein>
    <recommendedName>
        <fullName evidence="2">26S proteasome complex subunit SEM1</fullName>
    </recommendedName>
</protein>
<dbReference type="Proteomes" id="UP000193719">
    <property type="component" value="Unassembled WGS sequence"/>
</dbReference>
<dbReference type="GO" id="GO:0043248">
    <property type="term" value="P:proteasome assembly"/>
    <property type="evidence" value="ECO:0007669"/>
    <property type="project" value="UniProtKB-UniRule"/>
</dbReference>
<evidence type="ECO:0000256" key="1">
    <source>
        <dbReference type="ARBA" id="ARBA00034491"/>
    </source>
</evidence>
<reference evidence="3 4" key="1">
    <citation type="submission" date="2016-08" db="EMBL/GenBank/DDBJ databases">
        <title>Genomes of anaerobic fungi encode conserved fungal cellulosomes for biomass hydrolysis.</title>
        <authorList>
            <consortium name="DOE Joint Genome Institute"/>
            <person name="Haitjema C.H."/>
            <person name="Gilmore S.P."/>
            <person name="Henske J.K."/>
            <person name="Solomon K.V."/>
            <person name="De Groot R."/>
            <person name="Kuo A."/>
            <person name="Mondo S.J."/>
            <person name="Salamov A.A."/>
            <person name="Labutti K."/>
            <person name="Zhao Z."/>
            <person name="Chiniquy J."/>
            <person name="Barry K."/>
            <person name="Brewer H.M."/>
            <person name="Purvine S.O."/>
            <person name="Wright A.T."/>
            <person name="Boxma B."/>
            <person name="Van Alen T."/>
            <person name="Hackstein J.H."/>
            <person name="Baker S.E."/>
            <person name="Grigoriev I.V."/>
            <person name="O'Malley M.A."/>
        </authorList>
    </citation>
    <scope>NUCLEOTIDE SEQUENCE [LARGE SCALE GENOMIC DNA]</scope>
    <source>
        <strain evidence="4">finn</strain>
    </source>
</reference>
<sequence>MADPKQDKKETTTPAKDEKTVEKKVNVLEDDDEFEDFPADEWEDVKVEHQWQDTWEDDVNEDDFYTQLMSETEKITGVQPMKL</sequence>
<gene>
    <name evidence="3" type="ORF">BCR36DRAFT_403843</name>
</gene>
<dbReference type="PANTHER" id="PTHR16771:SF0">
    <property type="entry name" value="26S PROTEASOME COMPLEX SUBUNIT SEM1"/>
    <property type="match status" value="1"/>
</dbReference>
<reference evidence="3 4" key="2">
    <citation type="submission" date="2016-08" db="EMBL/GenBank/DDBJ databases">
        <title>Pervasive Adenine N6-methylation of Active Genes in Fungi.</title>
        <authorList>
            <consortium name="DOE Joint Genome Institute"/>
            <person name="Mondo S.J."/>
            <person name="Dannebaum R.O."/>
            <person name="Kuo R.C."/>
            <person name="Labutti K."/>
            <person name="Haridas S."/>
            <person name="Kuo A."/>
            <person name="Salamov A."/>
            <person name="Ahrendt S.R."/>
            <person name="Lipzen A."/>
            <person name="Sullivan W."/>
            <person name="Andreopoulos W.B."/>
            <person name="Clum A."/>
            <person name="Lindquist E."/>
            <person name="Daum C."/>
            <person name="Ramamoorthy G.K."/>
            <person name="Gryganskyi A."/>
            <person name="Culley D."/>
            <person name="Magnuson J.K."/>
            <person name="James T.Y."/>
            <person name="O'Malley M.A."/>
            <person name="Stajich J.E."/>
            <person name="Spatafora J.W."/>
            <person name="Visel A."/>
            <person name="Grigoriev I.V."/>
        </authorList>
    </citation>
    <scope>NUCLEOTIDE SEQUENCE [LARGE SCALE GENOMIC DNA]</scope>
    <source>
        <strain evidence="4">finn</strain>
    </source>
</reference>